<dbReference type="CDD" id="cd00130">
    <property type="entry name" value="PAS"/>
    <property type="match status" value="1"/>
</dbReference>
<dbReference type="CDD" id="cd01948">
    <property type="entry name" value="EAL"/>
    <property type="match status" value="1"/>
</dbReference>
<dbReference type="SUPFAM" id="SSF55073">
    <property type="entry name" value="Nucleotide cyclase"/>
    <property type="match status" value="1"/>
</dbReference>
<dbReference type="GO" id="GO:0006355">
    <property type="term" value="P:regulation of DNA-templated transcription"/>
    <property type="evidence" value="ECO:0007669"/>
    <property type="project" value="InterPro"/>
</dbReference>
<dbReference type="Pfam" id="PF00563">
    <property type="entry name" value="EAL"/>
    <property type="match status" value="1"/>
</dbReference>
<dbReference type="SMART" id="SM00052">
    <property type="entry name" value="EAL"/>
    <property type="match status" value="1"/>
</dbReference>
<sequence>MKGSSFMTRPLPSDGQERPAGTRPLASRRERVKVARKWAYLLSSTIYLPLSHDQIERELLGLLDRLLEAVAGDRPDTESAAEVGAELVRLHCVGKTSLQCTVDVLAAALLAPSDPRPADRFPERVARLLGALASGYVEAIRSEAVEQRDTSDQALLNAVRESQREWRASEAQLDEIFLGSPSGIAVTGPDGELVRTNPALHRILDRASNEVAGGNLFEFVHETDRRLLWDGYRDLRDGKIDRLRSRPRFVTKDGDLFQATLTASLLRGAQGYVTIVADEAELMLLQNQLRHQLLHDMLTGLPNRQFFSTHLEHVLHQPNPATLYHVDLDGLSLVTDGLGRKTGDSLLRTAADRLRSVVAGENAMVARFESGKFGILIENSANTPDVVTMIERIDETLTEPVYIDGKGLAVTASFGVVEDLPRTVEPAELLRSADLALRRAKSKGPGRWVRYDPTRDGRARETIGLVATMPGAWENGELGIAYEPLTRLADGEIVGAEARLRWEHPELGLLPRERYLELAEHTALIGALGAWLVKRGWTDVAGGADLPLLVPLTPNQLADPRPAEAIRGILDSAAPAPDRLWLGLPSGALLVGGHEIADNARVLAGLGISLVLLDFGVTPGELALLEDLPVHAVRLGSRLVRHAVDEDSLVLAGAKTMIALVRQAGITVLAGDLETGEQARWWQRAGVELGTGPLFTGGKGPATDIGSLIGGGRAGPPQGR</sequence>
<dbReference type="NCBIfam" id="TIGR00254">
    <property type="entry name" value="GGDEF"/>
    <property type="match status" value="1"/>
</dbReference>
<dbReference type="KEGG" id="aori:SD37_33450"/>
<dbReference type="SUPFAM" id="SSF141868">
    <property type="entry name" value="EAL domain-like"/>
    <property type="match status" value="1"/>
</dbReference>
<dbReference type="Gene3D" id="3.30.70.270">
    <property type="match status" value="1"/>
</dbReference>
<dbReference type="PROSITE" id="PS50887">
    <property type="entry name" value="GGDEF"/>
    <property type="match status" value="1"/>
</dbReference>
<evidence type="ECO:0000259" key="4">
    <source>
        <dbReference type="PROSITE" id="PS50887"/>
    </source>
</evidence>
<dbReference type="STRING" id="31958.SD37_33450"/>
<dbReference type="SMART" id="SM00267">
    <property type="entry name" value="GGDEF"/>
    <property type="match status" value="1"/>
</dbReference>
<reference evidence="5 6" key="1">
    <citation type="journal article" date="2015" name="Genome Announc.">
        <title>Draft Genome Sequence of Norvancomycin-Producing Strain Amycolatopsis orientalis CPCC200066.</title>
        <authorList>
            <person name="Lei X."/>
            <person name="Yuan F."/>
            <person name="Shi Y."/>
            <person name="Li X."/>
            <person name="Wang L."/>
            <person name="Hong B."/>
        </authorList>
    </citation>
    <scope>NUCLEOTIDE SEQUENCE [LARGE SCALE GENOMIC DNA]</scope>
    <source>
        <strain evidence="5 6">B-37</strain>
    </source>
</reference>
<dbReference type="InterPro" id="IPR001633">
    <property type="entry name" value="EAL_dom"/>
</dbReference>
<dbReference type="Proteomes" id="UP000093695">
    <property type="component" value="Chromosome"/>
</dbReference>
<gene>
    <name evidence="5" type="ORF">SD37_33450</name>
</gene>
<dbReference type="SUPFAM" id="SSF55785">
    <property type="entry name" value="PYP-like sensor domain (PAS domain)"/>
    <property type="match status" value="1"/>
</dbReference>
<dbReference type="InterPro" id="IPR043128">
    <property type="entry name" value="Rev_trsase/Diguanyl_cyclase"/>
</dbReference>
<dbReference type="EMBL" id="CP016174">
    <property type="protein sequence ID" value="ANN20031.1"/>
    <property type="molecule type" value="Genomic_DNA"/>
</dbReference>
<dbReference type="InterPro" id="IPR052155">
    <property type="entry name" value="Biofilm_reg_signaling"/>
</dbReference>
<dbReference type="PANTHER" id="PTHR44757:SF2">
    <property type="entry name" value="BIOFILM ARCHITECTURE MAINTENANCE PROTEIN MBAA"/>
    <property type="match status" value="1"/>
</dbReference>
<name>A0A193C624_AMYOR</name>
<dbReference type="Pfam" id="PF00989">
    <property type="entry name" value="PAS"/>
    <property type="match status" value="1"/>
</dbReference>
<feature type="domain" description="PAS" evidence="2">
    <location>
        <begin position="169"/>
        <end position="239"/>
    </location>
</feature>
<proteinExistence type="predicted"/>
<keyword evidence="6" id="KW-1185">Reference proteome</keyword>
<feature type="domain" description="EAL" evidence="3">
    <location>
        <begin position="462"/>
        <end position="712"/>
    </location>
</feature>
<organism evidence="5 6">
    <name type="scientific">Amycolatopsis orientalis</name>
    <name type="common">Nocardia orientalis</name>
    <dbReference type="NCBI Taxonomy" id="31958"/>
    <lineage>
        <taxon>Bacteria</taxon>
        <taxon>Bacillati</taxon>
        <taxon>Actinomycetota</taxon>
        <taxon>Actinomycetes</taxon>
        <taxon>Pseudonocardiales</taxon>
        <taxon>Pseudonocardiaceae</taxon>
        <taxon>Amycolatopsis</taxon>
    </lineage>
</organism>
<dbReference type="PROSITE" id="PS50883">
    <property type="entry name" value="EAL"/>
    <property type="match status" value="1"/>
</dbReference>
<evidence type="ECO:0000256" key="1">
    <source>
        <dbReference type="SAM" id="MobiDB-lite"/>
    </source>
</evidence>
<feature type="domain" description="GGDEF" evidence="4">
    <location>
        <begin position="319"/>
        <end position="453"/>
    </location>
</feature>
<dbReference type="Gene3D" id="3.20.20.450">
    <property type="entry name" value="EAL domain"/>
    <property type="match status" value="1"/>
</dbReference>
<dbReference type="CDD" id="cd01949">
    <property type="entry name" value="GGDEF"/>
    <property type="match status" value="1"/>
</dbReference>
<evidence type="ECO:0000313" key="6">
    <source>
        <dbReference type="Proteomes" id="UP000093695"/>
    </source>
</evidence>
<protein>
    <submittedName>
        <fullName evidence="5">PAS domain S-box protein</fullName>
    </submittedName>
</protein>
<dbReference type="PANTHER" id="PTHR44757">
    <property type="entry name" value="DIGUANYLATE CYCLASE DGCP"/>
    <property type="match status" value="1"/>
</dbReference>
<dbReference type="InterPro" id="IPR000160">
    <property type="entry name" value="GGDEF_dom"/>
</dbReference>
<accession>A0A193C624</accession>
<evidence type="ECO:0000313" key="5">
    <source>
        <dbReference type="EMBL" id="ANN20031.1"/>
    </source>
</evidence>
<evidence type="ECO:0000259" key="2">
    <source>
        <dbReference type="PROSITE" id="PS50112"/>
    </source>
</evidence>
<dbReference type="InterPro" id="IPR035965">
    <property type="entry name" value="PAS-like_dom_sf"/>
</dbReference>
<evidence type="ECO:0000259" key="3">
    <source>
        <dbReference type="PROSITE" id="PS50883"/>
    </source>
</evidence>
<dbReference type="Pfam" id="PF00990">
    <property type="entry name" value="GGDEF"/>
    <property type="match status" value="1"/>
</dbReference>
<feature type="region of interest" description="Disordered" evidence="1">
    <location>
        <begin position="1"/>
        <end position="26"/>
    </location>
</feature>
<dbReference type="InterPro" id="IPR029787">
    <property type="entry name" value="Nucleotide_cyclase"/>
</dbReference>
<dbReference type="InterPro" id="IPR013767">
    <property type="entry name" value="PAS_fold"/>
</dbReference>
<dbReference type="NCBIfam" id="TIGR00229">
    <property type="entry name" value="sensory_box"/>
    <property type="match status" value="1"/>
</dbReference>
<dbReference type="Gene3D" id="3.30.450.20">
    <property type="entry name" value="PAS domain"/>
    <property type="match status" value="1"/>
</dbReference>
<dbReference type="eggNOG" id="COG5001">
    <property type="taxonomic scope" value="Bacteria"/>
</dbReference>
<dbReference type="AlphaFoldDB" id="A0A193C624"/>
<dbReference type="SMART" id="SM00091">
    <property type="entry name" value="PAS"/>
    <property type="match status" value="1"/>
</dbReference>
<dbReference type="InterPro" id="IPR000014">
    <property type="entry name" value="PAS"/>
</dbReference>
<dbReference type="InterPro" id="IPR035919">
    <property type="entry name" value="EAL_sf"/>
</dbReference>
<dbReference type="PROSITE" id="PS50112">
    <property type="entry name" value="PAS"/>
    <property type="match status" value="1"/>
</dbReference>